<dbReference type="InterPro" id="IPR058240">
    <property type="entry name" value="rSAM_sf"/>
</dbReference>
<name>A0A5B0NLX9_PUCGR</name>
<evidence type="ECO:0000256" key="3">
    <source>
        <dbReference type="SAM" id="MobiDB-lite"/>
    </source>
</evidence>
<dbReference type="GO" id="GO:0016992">
    <property type="term" value="F:lipoate synthase activity"/>
    <property type="evidence" value="ECO:0007669"/>
    <property type="project" value="InterPro"/>
</dbReference>
<protein>
    <submittedName>
        <fullName evidence="4">Lipoyl synthase, mitochondrial</fullName>
    </submittedName>
</protein>
<comment type="cofactor">
    <cofactor evidence="1">
        <name>[4Fe-4S] cluster</name>
        <dbReference type="ChEBI" id="CHEBI:49883"/>
    </cofactor>
</comment>
<comment type="caution">
    <text evidence="4">The sequence shown here is derived from an EMBL/GenBank/DDBJ whole genome shotgun (WGS) entry which is preliminary data.</text>
</comment>
<accession>A0A5B0NLX9</accession>
<evidence type="ECO:0000313" key="5">
    <source>
        <dbReference type="Proteomes" id="UP000325313"/>
    </source>
</evidence>
<dbReference type="GO" id="GO:0005739">
    <property type="term" value="C:mitochondrion"/>
    <property type="evidence" value="ECO:0007669"/>
    <property type="project" value="TreeGrafter"/>
</dbReference>
<gene>
    <name evidence="4" type="primary">LIP5</name>
    <name evidence="4" type="ORF">PGTUg99_000007</name>
</gene>
<dbReference type="Proteomes" id="UP000325313">
    <property type="component" value="Unassembled WGS sequence"/>
</dbReference>
<reference evidence="4 5" key="1">
    <citation type="submission" date="2019-05" db="EMBL/GenBank/DDBJ databases">
        <title>Emergence of the Ug99 lineage of the wheat stem rust pathogen through somatic hybridization.</title>
        <authorList>
            <person name="Li F."/>
            <person name="Upadhyaya N.M."/>
            <person name="Sperschneider J."/>
            <person name="Matny O."/>
            <person name="Nguyen-Phuc H."/>
            <person name="Mago R."/>
            <person name="Raley C."/>
            <person name="Miller M.E."/>
            <person name="Silverstein K.A.T."/>
            <person name="Henningsen E."/>
            <person name="Hirsch C.D."/>
            <person name="Visser B."/>
            <person name="Pretorius Z.A."/>
            <person name="Steffenson B.J."/>
            <person name="Schwessinger B."/>
            <person name="Dodds P.N."/>
            <person name="Figueroa M."/>
        </authorList>
    </citation>
    <scope>NUCLEOTIDE SEQUENCE [LARGE SCALE GENOMIC DNA]</scope>
    <source>
        <strain evidence="4 5">Ug99</strain>
    </source>
</reference>
<keyword evidence="2" id="KW-0408">Iron</keyword>
<keyword evidence="2" id="KW-0411">Iron-sulfur</keyword>
<proteinExistence type="predicted"/>
<dbReference type="PANTHER" id="PTHR10949">
    <property type="entry name" value="LIPOYL SYNTHASE"/>
    <property type="match status" value="1"/>
</dbReference>
<evidence type="ECO:0000256" key="2">
    <source>
        <dbReference type="ARBA" id="ARBA00022485"/>
    </source>
</evidence>
<evidence type="ECO:0000256" key="1">
    <source>
        <dbReference type="ARBA" id="ARBA00001966"/>
    </source>
</evidence>
<dbReference type="EMBL" id="VDEP01000398">
    <property type="protein sequence ID" value="KAA1090271.1"/>
    <property type="molecule type" value="Genomic_DNA"/>
</dbReference>
<keyword evidence="2" id="KW-0004">4Fe-4S</keyword>
<evidence type="ECO:0000313" key="4">
    <source>
        <dbReference type="EMBL" id="KAA1090271.1"/>
    </source>
</evidence>
<sequence>MTSVDRDDLPDGGASHIAKTIQQVKAKAPHILLEALTPDFAGPNQRASTSCVANSGLDVFAHNMETVVERLTPCPGPTHAHTSTNLCGHSEMGEGDWPGRLDHQD</sequence>
<organism evidence="4 5">
    <name type="scientific">Puccinia graminis f. sp. tritici</name>
    <dbReference type="NCBI Taxonomy" id="56615"/>
    <lineage>
        <taxon>Eukaryota</taxon>
        <taxon>Fungi</taxon>
        <taxon>Dikarya</taxon>
        <taxon>Basidiomycota</taxon>
        <taxon>Pucciniomycotina</taxon>
        <taxon>Pucciniomycetes</taxon>
        <taxon>Pucciniales</taxon>
        <taxon>Pucciniaceae</taxon>
        <taxon>Puccinia</taxon>
    </lineage>
</organism>
<dbReference type="SUPFAM" id="SSF102114">
    <property type="entry name" value="Radical SAM enzymes"/>
    <property type="match status" value="1"/>
</dbReference>
<dbReference type="InterPro" id="IPR003698">
    <property type="entry name" value="Lipoyl_synth"/>
</dbReference>
<dbReference type="AlphaFoldDB" id="A0A5B0NLX9"/>
<dbReference type="GO" id="GO:0051539">
    <property type="term" value="F:4 iron, 4 sulfur cluster binding"/>
    <property type="evidence" value="ECO:0007669"/>
    <property type="project" value="UniProtKB-KW"/>
</dbReference>
<dbReference type="PANTHER" id="PTHR10949:SF0">
    <property type="entry name" value="LIPOYL SYNTHASE, MITOCHONDRIAL"/>
    <property type="match status" value="1"/>
</dbReference>
<keyword evidence="2" id="KW-0479">Metal-binding</keyword>
<feature type="region of interest" description="Disordered" evidence="3">
    <location>
        <begin position="75"/>
        <end position="105"/>
    </location>
</feature>